<dbReference type="InterPro" id="IPR005119">
    <property type="entry name" value="LysR_subst-bd"/>
</dbReference>
<accession>A0A5C4N7Q3</accession>
<dbReference type="Proteomes" id="UP000305709">
    <property type="component" value="Unassembled WGS sequence"/>
</dbReference>
<sequence length="276" mass="30808">MVARCGSFSDAATLLGLTQSGVSRRIQRLEEHLGVELFRRLASGVALTRIGEEYAQEVGRALDTLANLGERSLGRRVQGRLTLACSRAVGELWLMPRLGGLNTEFPELELKLLMDDNWGLVRSDEYDLAIAFLVHPRPDQILGQLGREEMVPVRAPSLPPLVEQSRPVIFAMEETLKEWTDWGNWLSETGVRLPETTRRWKLNDYGMAIRAARSGVGVAMGWTWLVGEDLAAGQLVPAHPYVLLGRGGYYLLRPQERHMPQVARRVADWLLASNSG</sequence>
<dbReference type="PROSITE" id="PS50931">
    <property type="entry name" value="HTH_LYSR"/>
    <property type="match status" value="1"/>
</dbReference>
<dbReference type="PRINTS" id="PR00039">
    <property type="entry name" value="HTHLYSR"/>
</dbReference>
<dbReference type="InterPro" id="IPR058163">
    <property type="entry name" value="LysR-type_TF_proteobact-type"/>
</dbReference>
<dbReference type="InterPro" id="IPR036390">
    <property type="entry name" value="WH_DNA-bd_sf"/>
</dbReference>
<evidence type="ECO:0000256" key="1">
    <source>
        <dbReference type="ARBA" id="ARBA00009437"/>
    </source>
</evidence>
<evidence type="ECO:0000256" key="3">
    <source>
        <dbReference type="ARBA" id="ARBA00023125"/>
    </source>
</evidence>
<dbReference type="SUPFAM" id="SSF46785">
    <property type="entry name" value="Winged helix' DNA-binding domain"/>
    <property type="match status" value="1"/>
</dbReference>
<dbReference type="AlphaFoldDB" id="A0A5C4N7Q3"/>
<keyword evidence="4" id="KW-0804">Transcription</keyword>
<dbReference type="Gene3D" id="3.40.190.290">
    <property type="match status" value="1"/>
</dbReference>
<protein>
    <submittedName>
        <fullName evidence="6">LysR family transcriptional regulator</fullName>
    </submittedName>
</protein>
<dbReference type="PANTHER" id="PTHR30537:SF5">
    <property type="entry name" value="HTH-TYPE TRANSCRIPTIONAL ACTIVATOR TTDR-RELATED"/>
    <property type="match status" value="1"/>
</dbReference>
<evidence type="ECO:0000256" key="4">
    <source>
        <dbReference type="ARBA" id="ARBA00023163"/>
    </source>
</evidence>
<dbReference type="GO" id="GO:0003677">
    <property type="term" value="F:DNA binding"/>
    <property type="evidence" value="ECO:0007669"/>
    <property type="project" value="UniProtKB-KW"/>
</dbReference>
<dbReference type="GO" id="GO:0003700">
    <property type="term" value="F:DNA-binding transcription factor activity"/>
    <property type="evidence" value="ECO:0007669"/>
    <property type="project" value="InterPro"/>
</dbReference>
<comment type="caution">
    <text evidence="6">The sequence shown here is derived from an EMBL/GenBank/DDBJ whole genome shotgun (WGS) entry which is preliminary data.</text>
</comment>
<organism evidence="6 7">
    <name type="scientific">Rubellimicrobium roseum</name>
    <dbReference type="NCBI Taxonomy" id="687525"/>
    <lineage>
        <taxon>Bacteria</taxon>
        <taxon>Pseudomonadati</taxon>
        <taxon>Pseudomonadota</taxon>
        <taxon>Alphaproteobacteria</taxon>
        <taxon>Rhodobacterales</taxon>
        <taxon>Roseobacteraceae</taxon>
        <taxon>Rubellimicrobium</taxon>
    </lineage>
</organism>
<evidence type="ECO:0000313" key="6">
    <source>
        <dbReference type="EMBL" id="TNC62910.1"/>
    </source>
</evidence>
<feature type="domain" description="HTH lysR-type" evidence="5">
    <location>
        <begin position="1"/>
        <end position="48"/>
    </location>
</feature>
<gene>
    <name evidence="6" type="ORF">FHG71_19975</name>
</gene>
<dbReference type="Pfam" id="PF03466">
    <property type="entry name" value="LysR_substrate"/>
    <property type="match status" value="1"/>
</dbReference>
<comment type="similarity">
    <text evidence="1">Belongs to the LysR transcriptional regulatory family.</text>
</comment>
<dbReference type="InterPro" id="IPR036388">
    <property type="entry name" value="WH-like_DNA-bd_sf"/>
</dbReference>
<reference evidence="6 7" key="1">
    <citation type="submission" date="2019-06" db="EMBL/GenBank/DDBJ databases">
        <authorList>
            <person name="Jiang L."/>
        </authorList>
    </citation>
    <scope>NUCLEOTIDE SEQUENCE [LARGE SCALE GENOMIC DNA]</scope>
    <source>
        <strain evidence="6 7">YIM 48858</strain>
    </source>
</reference>
<evidence type="ECO:0000256" key="2">
    <source>
        <dbReference type="ARBA" id="ARBA00023015"/>
    </source>
</evidence>
<name>A0A5C4N7Q3_9RHOB</name>
<dbReference type="PANTHER" id="PTHR30537">
    <property type="entry name" value="HTH-TYPE TRANSCRIPTIONAL REGULATOR"/>
    <property type="match status" value="1"/>
</dbReference>
<dbReference type="Gene3D" id="1.10.10.10">
    <property type="entry name" value="Winged helix-like DNA-binding domain superfamily/Winged helix DNA-binding domain"/>
    <property type="match status" value="1"/>
</dbReference>
<dbReference type="OrthoDB" id="9804958at2"/>
<evidence type="ECO:0000259" key="5">
    <source>
        <dbReference type="PROSITE" id="PS50931"/>
    </source>
</evidence>
<keyword evidence="3" id="KW-0238">DNA-binding</keyword>
<dbReference type="EMBL" id="VDFV01000054">
    <property type="protein sequence ID" value="TNC62910.1"/>
    <property type="molecule type" value="Genomic_DNA"/>
</dbReference>
<keyword evidence="7" id="KW-1185">Reference proteome</keyword>
<dbReference type="Pfam" id="PF00126">
    <property type="entry name" value="HTH_1"/>
    <property type="match status" value="1"/>
</dbReference>
<proteinExistence type="inferred from homology"/>
<evidence type="ECO:0000313" key="7">
    <source>
        <dbReference type="Proteomes" id="UP000305709"/>
    </source>
</evidence>
<dbReference type="SUPFAM" id="SSF53850">
    <property type="entry name" value="Periplasmic binding protein-like II"/>
    <property type="match status" value="1"/>
</dbReference>
<dbReference type="InterPro" id="IPR000847">
    <property type="entry name" value="LysR_HTH_N"/>
</dbReference>
<keyword evidence="2" id="KW-0805">Transcription regulation</keyword>